<organism evidence="4 5">
    <name type="scientific">Chara braunii</name>
    <name type="common">Braun's stonewort</name>
    <dbReference type="NCBI Taxonomy" id="69332"/>
    <lineage>
        <taxon>Eukaryota</taxon>
        <taxon>Viridiplantae</taxon>
        <taxon>Streptophyta</taxon>
        <taxon>Charophyceae</taxon>
        <taxon>Charales</taxon>
        <taxon>Characeae</taxon>
        <taxon>Chara</taxon>
    </lineage>
</organism>
<feature type="region of interest" description="Disordered" evidence="1">
    <location>
        <begin position="204"/>
        <end position="268"/>
    </location>
</feature>
<feature type="compositionally biased region" description="Polar residues" evidence="1">
    <location>
        <begin position="104"/>
        <end position="124"/>
    </location>
</feature>
<dbReference type="Pfam" id="PF03108">
    <property type="entry name" value="DBD_Tnp_Mut"/>
    <property type="match status" value="1"/>
</dbReference>
<dbReference type="AlphaFoldDB" id="A0A388LM08"/>
<dbReference type="PANTHER" id="PTHR31973">
    <property type="entry name" value="POLYPROTEIN, PUTATIVE-RELATED"/>
    <property type="match status" value="1"/>
</dbReference>
<reference evidence="4 5" key="1">
    <citation type="journal article" date="2018" name="Cell">
        <title>The Chara Genome: Secondary Complexity and Implications for Plant Terrestrialization.</title>
        <authorList>
            <person name="Nishiyama T."/>
            <person name="Sakayama H."/>
            <person name="Vries J.D."/>
            <person name="Buschmann H."/>
            <person name="Saint-Marcoux D."/>
            <person name="Ullrich K.K."/>
            <person name="Haas F.B."/>
            <person name="Vanderstraeten L."/>
            <person name="Becker D."/>
            <person name="Lang D."/>
            <person name="Vosolsobe S."/>
            <person name="Rombauts S."/>
            <person name="Wilhelmsson P.K.I."/>
            <person name="Janitza P."/>
            <person name="Kern R."/>
            <person name="Heyl A."/>
            <person name="Rumpler F."/>
            <person name="Villalobos L.I.A.C."/>
            <person name="Clay J.M."/>
            <person name="Skokan R."/>
            <person name="Toyoda A."/>
            <person name="Suzuki Y."/>
            <person name="Kagoshima H."/>
            <person name="Schijlen E."/>
            <person name="Tajeshwar N."/>
            <person name="Catarino B."/>
            <person name="Hetherington A.J."/>
            <person name="Saltykova A."/>
            <person name="Bonnot C."/>
            <person name="Breuninger H."/>
            <person name="Symeonidi A."/>
            <person name="Radhakrishnan G.V."/>
            <person name="Van Nieuwerburgh F."/>
            <person name="Deforce D."/>
            <person name="Chang C."/>
            <person name="Karol K.G."/>
            <person name="Hedrich R."/>
            <person name="Ulvskov P."/>
            <person name="Glockner G."/>
            <person name="Delwiche C.F."/>
            <person name="Petrasek J."/>
            <person name="Van de Peer Y."/>
            <person name="Friml J."/>
            <person name="Beilby M."/>
            <person name="Dolan L."/>
            <person name="Kohara Y."/>
            <person name="Sugano S."/>
            <person name="Fujiyama A."/>
            <person name="Delaux P.-M."/>
            <person name="Quint M."/>
            <person name="TheiBen G."/>
            <person name="Hagemann M."/>
            <person name="Harholt J."/>
            <person name="Dunand C."/>
            <person name="Zachgo S."/>
            <person name="Langdale J."/>
            <person name="Maumus F."/>
            <person name="Straeten D.V.D."/>
            <person name="Gould S.B."/>
            <person name="Rensing S.A."/>
        </authorList>
    </citation>
    <scope>NUCLEOTIDE SEQUENCE [LARGE SCALE GENOMIC DNA]</scope>
    <source>
        <strain evidence="4 5">S276</strain>
    </source>
</reference>
<accession>A0A388LM08</accession>
<name>A0A388LM08_CHABU</name>
<dbReference type="Pfam" id="PF10551">
    <property type="entry name" value="MULE"/>
    <property type="match status" value="1"/>
</dbReference>
<evidence type="ECO:0000259" key="2">
    <source>
        <dbReference type="Pfam" id="PF03108"/>
    </source>
</evidence>
<dbReference type="InterPro" id="IPR018289">
    <property type="entry name" value="MULE_transposase_dom"/>
</dbReference>
<comment type="caution">
    <text evidence="4">The sequence shown here is derived from an EMBL/GenBank/DDBJ whole genome shotgun (WGS) entry which is preliminary data.</text>
</comment>
<feature type="domain" description="MULE transposase" evidence="3">
    <location>
        <begin position="474"/>
        <end position="569"/>
    </location>
</feature>
<dbReference type="Proteomes" id="UP000265515">
    <property type="component" value="Unassembled WGS sequence"/>
</dbReference>
<dbReference type="Gramene" id="GBG83359">
    <property type="protein sequence ID" value="GBG83359"/>
    <property type="gene ID" value="CBR_g37073"/>
</dbReference>
<evidence type="ECO:0000313" key="4">
    <source>
        <dbReference type="EMBL" id="GBG83359.1"/>
    </source>
</evidence>
<evidence type="ECO:0000313" key="5">
    <source>
        <dbReference type="Proteomes" id="UP000265515"/>
    </source>
</evidence>
<feature type="domain" description="Transposase MuDR plant" evidence="2">
    <location>
        <begin position="278"/>
        <end position="328"/>
    </location>
</feature>
<feature type="region of interest" description="Disordered" evidence="1">
    <location>
        <begin position="83"/>
        <end position="124"/>
    </location>
</feature>
<dbReference type="InterPro" id="IPR004332">
    <property type="entry name" value="Transposase_MuDR"/>
</dbReference>
<evidence type="ECO:0000256" key="1">
    <source>
        <dbReference type="SAM" id="MobiDB-lite"/>
    </source>
</evidence>
<dbReference type="OrthoDB" id="1938144at2759"/>
<keyword evidence="5" id="KW-1185">Reference proteome</keyword>
<evidence type="ECO:0008006" key="6">
    <source>
        <dbReference type="Google" id="ProtNLM"/>
    </source>
</evidence>
<feature type="compositionally biased region" description="Polar residues" evidence="1">
    <location>
        <begin position="83"/>
        <end position="95"/>
    </location>
</feature>
<sequence length="759" mass="84628">MYFTSLRRPSHVTRVPCQQEWHISRVRGKQGVPCQQGAAYRDIEDEAGAMALQFDYHSPPVSWAPQRTATTVAPWRGEVLADSTRQTQECDTSTPIHVDASLPLDNTTSGSRAAPTPSSHGLRTTVTTSLYTPCGIRESVESAAIDIISARTPCASDLPLGDIPADGSHDCDIGSSGDTYDDEHAEIASLRRYMTFKDLTFVGQRSQQPPEFSDSRPSTTIPAHDKRGRKRRHTEKQPAYESSDREVFSSGDNLTSPDGVMWTTPPTQQALTGDFRPLKVGGRYESMDVLRDAVVFCAVASGFEFRLKRSNKMRYYATCAHPDCPWTLEGKTAHANGHTEIVRLTPHRPGCRKSVQPDLKCNKHAKLRWVELMVEKKLLEDSGTTSTKLKKWFDKAVKSHVSYNKCLRARTYVLRTLNGPPEEGFCNLRRYCRMLHETNPGSIIDLECEGNVFVLMFFTLAAPVTGFAHCRPLIVLDRAHIRGKYEGCLLGATGQDANSQCFPLAYAIVDGERKTHWKWFLVLLKRLCAVPKMDHKIVTIMSDRDKGLIPAVSEEFGDERHAYCVRHVSGNLLKSLRLKKEQAAMLLEAAGATCEEVFNYYMQRGAGYSRHKNIANQIFDKAHKRHSGDPHFVHLSAEQQEMPTERGGSGLKGGVGVDGGEQTGRIEVMEEMGMKGMGREGDGGTDLLEGEEIKGSAGQRPRTKAYRPHRYVGELGDGWGWRGIGSVSVARYLRWRLQGRHLRASAALDPWSDRYRCAG</sequence>
<evidence type="ECO:0000259" key="3">
    <source>
        <dbReference type="Pfam" id="PF10551"/>
    </source>
</evidence>
<proteinExistence type="predicted"/>
<feature type="compositionally biased region" description="Basic and acidic residues" evidence="1">
    <location>
        <begin position="235"/>
        <end position="247"/>
    </location>
</feature>
<gene>
    <name evidence="4" type="ORF">CBR_g37073</name>
</gene>
<feature type="compositionally biased region" description="Polar residues" evidence="1">
    <location>
        <begin position="204"/>
        <end position="221"/>
    </location>
</feature>
<dbReference type="EMBL" id="BFEA01000437">
    <property type="protein sequence ID" value="GBG83359.1"/>
    <property type="molecule type" value="Genomic_DNA"/>
</dbReference>
<protein>
    <recommendedName>
        <fullName evidence="6">MULE transposase domain-containing protein</fullName>
    </recommendedName>
</protein>
<dbReference type="PANTHER" id="PTHR31973:SF187">
    <property type="entry name" value="MUTATOR TRANSPOSASE MUDRA PROTEIN"/>
    <property type="match status" value="1"/>
</dbReference>